<dbReference type="InterPro" id="IPR052190">
    <property type="entry name" value="Euk-Arch_PrmC-MTase"/>
</dbReference>
<accession>E4UPF1</accession>
<dbReference type="VEuPathDB" id="FungiDB:MGYG_02052"/>
<dbReference type="GeneID" id="10029819"/>
<dbReference type="PANTHER" id="PTHR45875:SF1">
    <property type="entry name" value="METHYLTRANSFERASE N6AMT1"/>
    <property type="match status" value="1"/>
</dbReference>
<dbReference type="Gene3D" id="3.40.50.150">
    <property type="entry name" value="Vaccinia Virus protein VP39"/>
    <property type="match status" value="1"/>
</dbReference>
<keyword evidence="3 5" id="KW-0808">Transferase</keyword>
<dbReference type="InParanoid" id="E4UPF1"/>
<dbReference type="OMA" id="DVNRNAC"/>
<dbReference type="eggNOG" id="KOG3191">
    <property type="taxonomic scope" value="Eukaryota"/>
</dbReference>
<organism evidence="6">
    <name type="scientific">Arthroderma gypseum (strain ATCC MYA-4604 / CBS 118893)</name>
    <name type="common">Microsporum gypseum</name>
    <dbReference type="NCBI Taxonomy" id="535722"/>
    <lineage>
        <taxon>Eukaryota</taxon>
        <taxon>Fungi</taxon>
        <taxon>Dikarya</taxon>
        <taxon>Ascomycota</taxon>
        <taxon>Pezizomycotina</taxon>
        <taxon>Eurotiomycetes</taxon>
        <taxon>Eurotiomycetidae</taxon>
        <taxon>Onygenales</taxon>
        <taxon>Arthrodermataceae</taxon>
        <taxon>Nannizzia</taxon>
    </lineage>
</organism>
<dbReference type="FunCoup" id="E4UPF1">
    <property type="interactions" value="337"/>
</dbReference>
<dbReference type="STRING" id="535722.E4UPF1"/>
<dbReference type="OrthoDB" id="406152at2759"/>
<evidence type="ECO:0000256" key="3">
    <source>
        <dbReference type="ARBA" id="ARBA00022679"/>
    </source>
</evidence>
<protein>
    <submittedName>
        <fullName evidence="5">N(5)-glutamine methyltransferase MTQ2</fullName>
    </submittedName>
</protein>
<dbReference type="GO" id="GO:0003676">
    <property type="term" value="F:nucleic acid binding"/>
    <property type="evidence" value="ECO:0007669"/>
    <property type="project" value="InterPro"/>
</dbReference>
<dbReference type="PANTHER" id="PTHR45875">
    <property type="entry name" value="METHYLTRANSFERASE N6AMT1"/>
    <property type="match status" value="1"/>
</dbReference>
<reference evidence="6" key="1">
    <citation type="journal article" date="2012" name="MBio">
        <title>Comparative genome analysis of Trichophyton rubrum and related dermatophytes reveals candidate genes involved in infection.</title>
        <authorList>
            <person name="Martinez D.A."/>
            <person name="Oliver B.G."/>
            <person name="Graeser Y."/>
            <person name="Goldberg J.M."/>
            <person name="Li W."/>
            <person name="Martinez-Rossi N.M."/>
            <person name="Monod M."/>
            <person name="Shelest E."/>
            <person name="Barton R.C."/>
            <person name="Birch E."/>
            <person name="Brakhage A.A."/>
            <person name="Chen Z."/>
            <person name="Gurr S.J."/>
            <person name="Heiman D."/>
            <person name="Heitman J."/>
            <person name="Kosti I."/>
            <person name="Rossi A."/>
            <person name="Saif S."/>
            <person name="Samalova M."/>
            <person name="Saunders C.W."/>
            <person name="Shea T."/>
            <person name="Summerbell R.C."/>
            <person name="Xu J."/>
            <person name="Young S."/>
            <person name="Zeng Q."/>
            <person name="Birren B.W."/>
            <person name="Cuomo C.A."/>
            <person name="White T.C."/>
        </authorList>
    </citation>
    <scope>NUCLEOTIDE SEQUENCE [LARGE SCALE GENOMIC DNA]</scope>
    <source>
        <strain evidence="6">ATCC MYA-4604 / CBS 118893</strain>
    </source>
</reference>
<evidence type="ECO:0000313" key="5">
    <source>
        <dbReference type="EMBL" id="EFQ99040.1"/>
    </source>
</evidence>
<dbReference type="SUPFAM" id="SSF53335">
    <property type="entry name" value="S-adenosyl-L-methionine-dependent methyltransferases"/>
    <property type="match status" value="1"/>
</dbReference>
<dbReference type="GO" id="GO:0032259">
    <property type="term" value="P:methylation"/>
    <property type="evidence" value="ECO:0007669"/>
    <property type="project" value="UniProtKB-KW"/>
</dbReference>
<dbReference type="HOGENOM" id="CLU_018398_6_1_1"/>
<dbReference type="AlphaFoldDB" id="E4UPF1"/>
<comment type="similarity">
    <text evidence="1">Belongs to the eukaryotic/archaeal PrmC-related family.</text>
</comment>
<dbReference type="GO" id="GO:0008276">
    <property type="term" value="F:protein methyltransferase activity"/>
    <property type="evidence" value="ECO:0007669"/>
    <property type="project" value="TreeGrafter"/>
</dbReference>
<name>E4UPF1_ARTGP</name>
<dbReference type="GO" id="GO:0008757">
    <property type="term" value="F:S-adenosylmethionine-dependent methyltransferase activity"/>
    <property type="evidence" value="ECO:0007669"/>
    <property type="project" value="TreeGrafter"/>
</dbReference>
<proteinExistence type="inferred from homology"/>
<keyword evidence="6" id="KW-1185">Reference proteome</keyword>
<sequence>MLPTPSTSHVAFDTIYEPAEDSYLFLDTLSDLEESIWLSERFSLEQPGQRNGPLPTSASSPSPVIVEVGTGSGVILGFLAANCKTIIGRSDILTIGTDVNRNACSATRQTVKVAIADKYAEESFGAAPANKQEANTKASTPIQPLAVITGDLCSSLRPGMVDILLFNPPYVPTPELPHLPSPSEATSSTSGMSRFEMESYLLSLTYAGGEHGMETTNRLLDSIPQILNPERGVAYVLLCAQNKPQEVMGRINGWGNGWKTEIAGRSGVKAGWERLVIIRIWRD</sequence>
<evidence type="ECO:0000313" key="6">
    <source>
        <dbReference type="Proteomes" id="UP000002669"/>
    </source>
</evidence>
<keyword evidence="4" id="KW-0949">S-adenosyl-L-methionine</keyword>
<dbReference type="InterPro" id="IPR002052">
    <property type="entry name" value="DNA_methylase_N6_adenine_CS"/>
</dbReference>
<dbReference type="Proteomes" id="UP000002669">
    <property type="component" value="Unassembled WGS sequence"/>
</dbReference>
<dbReference type="InterPro" id="IPR029063">
    <property type="entry name" value="SAM-dependent_MTases_sf"/>
</dbReference>
<dbReference type="PROSITE" id="PS00092">
    <property type="entry name" value="N6_MTASE"/>
    <property type="match status" value="1"/>
</dbReference>
<dbReference type="FunFam" id="3.40.50.150:FF:000274">
    <property type="entry name" value="ERF1 methyltransferase catalytic subunit MTQ2"/>
    <property type="match status" value="1"/>
</dbReference>
<dbReference type="EMBL" id="DS989823">
    <property type="protein sequence ID" value="EFQ99040.1"/>
    <property type="molecule type" value="Genomic_DNA"/>
</dbReference>
<evidence type="ECO:0000256" key="1">
    <source>
        <dbReference type="ARBA" id="ARBA00006149"/>
    </source>
</evidence>
<evidence type="ECO:0000256" key="4">
    <source>
        <dbReference type="ARBA" id="ARBA00022691"/>
    </source>
</evidence>
<gene>
    <name evidence="5" type="ORF">MGYG_02052</name>
</gene>
<dbReference type="RefSeq" id="XP_003174523.1">
    <property type="nucleotide sequence ID" value="XM_003174475.1"/>
</dbReference>
<evidence type="ECO:0000256" key="2">
    <source>
        <dbReference type="ARBA" id="ARBA00022603"/>
    </source>
</evidence>
<dbReference type="GO" id="GO:0035657">
    <property type="term" value="C:eRF1 methyltransferase complex"/>
    <property type="evidence" value="ECO:0007669"/>
    <property type="project" value="TreeGrafter"/>
</dbReference>
<keyword evidence="2 5" id="KW-0489">Methyltransferase</keyword>